<dbReference type="Pfam" id="PF13440">
    <property type="entry name" value="Polysacc_synt_3"/>
    <property type="match status" value="1"/>
</dbReference>
<comment type="similarity">
    <text evidence="2">Belongs to the polysaccharide synthase family.</text>
</comment>
<dbReference type="Proteomes" id="UP000199312">
    <property type="component" value="Unassembled WGS sequence"/>
</dbReference>
<sequence length="480" mass="54061">MSQLKQKALSGVLWTGLQQFSTQGISFIVSIILARLLLPEEFGLIAMIGVFMGIGAMLMQAGLGSSLIRTDHPTQEDYSTVFFFNLAGSVFMYLLIFLAAPYIAAFYQQEILIEIIRWYGSIFIINAFALVQTTRLTKLLDFKTQLQVSIPATIFSGIVGVSLAYLGYGVWSLVVMAIAQAFASALQLWIVAKWQPTWVFNKQKFQYHFNYGYKLTLSGLLDTLFNNAYVLLIGKFFAPAQVGFYNRADTLKQLPVGNIGAILGKVTFPLFAAIKNDDIRLKSVYQKIMQVVVFLVAPTLLLMAALATPLFRFLFTEKWLPAVPYFQIICWNGILYPIHSYNLNILKVKGRSDLFLKLEILKKVMIAIVIAISFQYGIYGLLYGSVVTSVLTFFINTHYTGKFLNYTAWEQAKDIVPTIILATFSSALVVVLDLFLQQIRLLDVFRLIIGGLFGVLLYVFLAFLFKMTAFTELKNLIKKP</sequence>
<evidence type="ECO:0000256" key="4">
    <source>
        <dbReference type="ARBA" id="ARBA00022692"/>
    </source>
</evidence>
<feature type="transmembrane region" description="Helical" evidence="7">
    <location>
        <begin position="415"/>
        <end position="435"/>
    </location>
</feature>
<keyword evidence="3" id="KW-1003">Cell membrane</keyword>
<dbReference type="STRING" id="593133.SAMN04488006_1929"/>
<feature type="transmembrane region" description="Helical" evidence="7">
    <location>
        <begin position="148"/>
        <end position="168"/>
    </location>
</feature>
<evidence type="ECO:0000256" key="2">
    <source>
        <dbReference type="ARBA" id="ARBA00007430"/>
    </source>
</evidence>
<feature type="transmembrane region" description="Helical" evidence="7">
    <location>
        <begin position="12"/>
        <end position="38"/>
    </location>
</feature>
<feature type="transmembrane region" description="Helical" evidence="7">
    <location>
        <begin position="44"/>
        <end position="68"/>
    </location>
</feature>
<organism evidence="8 9">
    <name type="scientific">Lutibacter maritimus</name>
    <dbReference type="NCBI Taxonomy" id="593133"/>
    <lineage>
        <taxon>Bacteria</taxon>
        <taxon>Pseudomonadati</taxon>
        <taxon>Bacteroidota</taxon>
        <taxon>Flavobacteriia</taxon>
        <taxon>Flavobacteriales</taxon>
        <taxon>Flavobacteriaceae</taxon>
        <taxon>Lutibacter</taxon>
    </lineage>
</organism>
<evidence type="ECO:0000256" key="7">
    <source>
        <dbReference type="SAM" id="Phobius"/>
    </source>
</evidence>
<feature type="transmembrane region" description="Helical" evidence="7">
    <location>
        <begin position="80"/>
        <end position="104"/>
    </location>
</feature>
<feature type="transmembrane region" description="Helical" evidence="7">
    <location>
        <begin position="447"/>
        <end position="465"/>
    </location>
</feature>
<accession>A0A1I6QMV4</accession>
<evidence type="ECO:0000313" key="8">
    <source>
        <dbReference type="EMBL" id="SFS53771.1"/>
    </source>
</evidence>
<evidence type="ECO:0000256" key="1">
    <source>
        <dbReference type="ARBA" id="ARBA00004651"/>
    </source>
</evidence>
<dbReference type="InterPro" id="IPR050833">
    <property type="entry name" value="Poly_Biosynth_Transport"/>
</dbReference>
<evidence type="ECO:0000313" key="9">
    <source>
        <dbReference type="Proteomes" id="UP000199312"/>
    </source>
</evidence>
<dbReference type="PANTHER" id="PTHR30250">
    <property type="entry name" value="PST FAMILY PREDICTED COLANIC ACID TRANSPORTER"/>
    <property type="match status" value="1"/>
</dbReference>
<feature type="transmembrane region" description="Helical" evidence="7">
    <location>
        <begin position="116"/>
        <end position="136"/>
    </location>
</feature>
<dbReference type="PANTHER" id="PTHR30250:SF10">
    <property type="entry name" value="LIPOPOLYSACCHARIDE BIOSYNTHESIS PROTEIN WZXC"/>
    <property type="match status" value="1"/>
</dbReference>
<dbReference type="CDD" id="cd13127">
    <property type="entry name" value="MATE_tuaB_like"/>
    <property type="match status" value="1"/>
</dbReference>
<keyword evidence="6 7" id="KW-0472">Membrane</keyword>
<feature type="transmembrane region" description="Helical" evidence="7">
    <location>
        <begin position="288"/>
        <end position="311"/>
    </location>
</feature>
<evidence type="ECO:0000256" key="5">
    <source>
        <dbReference type="ARBA" id="ARBA00022989"/>
    </source>
</evidence>
<dbReference type="RefSeq" id="WP_090225359.1">
    <property type="nucleotide sequence ID" value="NZ_FOZP01000004.1"/>
</dbReference>
<dbReference type="EMBL" id="FOZP01000004">
    <property type="protein sequence ID" value="SFS53771.1"/>
    <property type="molecule type" value="Genomic_DNA"/>
</dbReference>
<reference evidence="9" key="1">
    <citation type="submission" date="2016-10" db="EMBL/GenBank/DDBJ databases">
        <authorList>
            <person name="Varghese N."/>
            <person name="Submissions S."/>
        </authorList>
    </citation>
    <scope>NUCLEOTIDE SEQUENCE [LARGE SCALE GENOMIC DNA]</scope>
    <source>
        <strain evidence="9">DSM 24450</strain>
    </source>
</reference>
<feature type="transmembrane region" description="Helical" evidence="7">
    <location>
        <begin position="258"/>
        <end position="276"/>
    </location>
</feature>
<keyword evidence="4 7" id="KW-0812">Transmembrane</keyword>
<gene>
    <name evidence="8" type="ORF">SAMN04488006_1929</name>
</gene>
<keyword evidence="9" id="KW-1185">Reference proteome</keyword>
<evidence type="ECO:0000256" key="3">
    <source>
        <dbReference type="ARBA" id="ARBA00022475"/>
    </source>
</evidence>
<protein>
    <submittedName>
        <fullName evidence="8">Membrane protein involved in the export of O-antigen and teichoic acid</fullName>
    </submittedName>
</protein>
<feature type="transmembrane region" description="Helical" evidence="7">
    <location>
        <begin position="215"/>
        <end position="238"/>
    </location>
</feature>
<dbReference type="GO" id="GO:0005886">
    <property type="term" value="C:plasma membrane"/>
    <property type="evidence" value="ECO:0007669"/>
    <property type="project" value="UniProtKB-SubCell"/>
</dbReference>
<comment type="subcellular location">
    <subcellularLocation>
        <location evidence="1">Cell membrane</location>
        <topology evidence="1">Multi-pass membrane protein</topology>
    </subcellularLocation>
</comment>
<keyword evidence="5 7" id="KW-1133">Transmembrane helix</keyword>
<dbReference type="AlphaFoldDB" id="A0A1I6QMV4"/>
<evidence type="ECO:0000256" key="6">
    <source>
        <dbReference type="ARBA" id="ARBA00023136"/>
    </source>
</evidence>
<proteinExistence type="inferred from homology"/>
<dbReference type="OrthoDB" id="9770347at2"/>
<feature type="transmembrane region" description="Helical" evidence="7">
    <location>
        <begin position="323"/>
        <end position="343"/>
    </location>
</feature>
<name>A0A1I6QMV4_9FLAO</name>
<feature type="transmembrane region" description="Helical" evidence="7">
    <location>
        <begin position="364"/>
        <end position="395"/>
    </location>
</feature>